<accession>A0ACA9L9R1</accession>
<sequence>MFYLSRQQRGRHATNACTNCRKKHAKCSEEAICTNCASHNLECIYVKPVKKRGPKATDRSANVFEDNSGDAPNIELEHSSTQFGVPIPFYLDYNEESQPIQYNYFSHINTNDIMLDNSGEAPNIEQEHLSTQFSVPILFYPGYSCNEEFQPIQNGFFSKINTNDIMLDNSGEAPNIEQKHALTQFSVYNDEIQPMQNGFFSKVNTNYIMLDNSGEASNIEQEHALTQYDVPLSFCPGYNYNENFQPIQNGCFSHINTNDIMLNNNALVNFFDNTYSLPNSLSTCSSSIASNLDCMLRKF</sequence>
<evidence type="ECO:0000313" key="2">
    <source>
        <dbReference type="Proteomes" id="UP000789920"/>
    </source>
</evidence>
<proteinExistence type="predicted"/>
<keyword evidence="2" id="KW-1185">Reference proteome</keyword>
<protein>
    <submittedName>
        <fullName evidence="1">9039_t:CDS:1</fullName>
    </submittedName>
</protein>
<gene>
    <name evidence="1" type="ORF">RPERSI_LOCUS2431</name>
</gene>
<name>A0ACA9L9R1_9GLOM</name>
<comment type="caution">
    <text evidence="1">The sequence shown here is derived from an EMBL/GenBank/DDBJ whole genome shotgun (WGS) entry which is preliminary data.</text>
</comment>
<evidence type="ECO:0000313" key="1">
    <source>
        <dbReference type="EMBL" id="CAG8514968.1"/>
    </source>
</evidence>
<dbReference type="Proteomes" id="UP000789920">
    <property type="component" value="Unassembled WGS sequence"/>
</dbReference>
<organism evidence="1 2">
    <name type="scientific">Racocetra persica</name>
    <dbReference type="NCBI Taxonomy" id="160502"/>
    <lineage>
        <taxon>Eukaryota</taxon>
        <taxon>Fungi</taxon>
        <taxon>Fungi incertae sedis</taxon>
        <taxon>Mucoromycota</taxon>
        <taxon>Glomeromycotina</taxon>
        <taxon>Glomeromycetes</taxon>
        <taxon>Diversisporales</taxon>
        <taxon>Gigasporaceae</taxon>
        <taxon>Racocetra</taxon>
    </lineage>
</organism>
<dbReference type="EMBL" id="CAJVQC010002646">
    <property type="protein sequence ID" value="CAG8514968.1"/>
    <property type="molecule type" value="Genomic_DNA"/>
</dbReference>
<reference evidence="1" key="1">
    <citation type="submission" date="2021-06" db="EMBL/GenBank/DDBJ databases">
        <authorList>
            <person name="Kallberg Y."/>
            <person name="Tangrot J."/>
            <person name="Rosling A."/>
        </authorList>
    </citation>
    <scope>NUCLEOTIDE SEQUENCE</scope>
    <source>
        <strain evidence="1">MA461A</strain>
    </source>
</reference>